<evidence type="ECO:0000256" key="1">
    <source>
        <dbReference type="SAM" id="MobiDB-lite"/>
    </source>
</evidence>
<evidence type="ECO:0000313" key="2">
    <source>
        <dbReference type="EMBL" id="GGK04099.1"/>
    </source>
</evidence>
<protein>
    <submittedName>
        <fullName evidence="2">Uncharacterized protein</fullName>
    </submittedName>
</protein>
<sequence length="69" mass="7566">MSTGLTGDTGLTGKRRAYRRHGERRADRECRAQGTERARTDLMTVRGTTSCRGSAGSSEVSFDHHGPQE</sequence>
<feature type="compositionally biased region" description="Basic residues" evidence="1">
    <location>
        <begin position="13"/>
        <end position="23"/>
    </location>
</feature>
<dbReference type="Proteomes" id="UP000649739">
    <property type="component" value="Unassembled WGS sequence"/>
</dbReference>
<dbReference type="AlphaFoldDB" id="A0A8J3FC27"/>
<feature type="region of interest" description="Disordered" evidence="1">
    <location>
        <begin position="1"/>
        <end position="69"/>
    </location>
</feature>
<proteinExistence type="predicted"/>
<evidence type="ECO:0000313" key="3">
    <source>
        <dbReference type="Proteomes" id="UP000649739"/>
    </source>
</evidence>
<feature type="compositionally biased region" description="Low complexity" evidence="1">
    <location>
        <begin position="1"/>
        <end position="12"/>
    </location>
</feature>
<dbReference type="EMBL" id="BMQB01000009">
    <property type="protein sequence ID" value="GGK04099.1"/>
    <property type="molecule type" value="Genomic_DNA"/>
</dbReference>
<feature type="compositionally biased region" description="Basic and acidic residues" evidence="1">
    <location>
        <begin position="24"/>
        <end position="40"/>
    </location>
</feature>
<accession>A0A8J3FC27</accession>
<organism evidence="2 3">
    <name type="scientific">Pilimelia anulata</name>
    <dbReference type="NCBI Taxonomy" id="53371"/>
    <lineage>
        <taxon>Bacteria</taxon>
        <taxon>Bacillati</taxon>
        <taxon>Actinomycetota</taxon>
        <taxon>Actinomycetes</taxon>
        <taxon>Micromonosporales</taxon>
        <taxon>Micromonosporaceae</taxon>
        <taxon>Pilimelia</taxon>
    </lineage>
</organism>
<name>A0A8J3FC27_9ACTN</name>
<reference evidence="2" key="1">
    <citation type="journal article" date="2014" name="Int. J. Syst. Evol. Microbiol.">
        <title>Complete genome sequence of Corynebacterium casei LMG S-19264T (=DSM 44701T), isolated from a smear-ripened cheese.</title>
        <authorList>
            <consortium name="US DOE Joint Genome Institute (JGI-PGF)"/>
            <person name="Walter F."/>
            <person name="Albersmeier A."/>
            <person name="Kalinowski J."/>
            <person name="Ruckert C."/>
        </authorList>
    </citation>
    <scope>NUCLEOTIDE SEQUENCE</scope>
    <source>
        <strain evidence="2">JCM 3090</strain>
    </source>
</reference>
<comment type="caution">
    <text evidence="2">The sequence shown here is derived from an EMBL/GenBank/DDBJ whole genome shotgun (WGS) entry which is preliminary data.</text>
</comment>
<keyword evidence="3" id="KW-1185">Reference proteome</keyword>
<reference evidence="2" key="2">
    <citation type="submission" date="2020-09" db="EMBL/GenBank/DDBJ databases">
        <authorList>
            <person name="Sun Q."/>
            <person name="Ohkuma M."/>
        </authorList>
    </citation>
    <scope>NUCLEOTIDE SEQUENCE</scope>
    <source>
        <strain evidence="2">JCM 3090</strain>
    </source>
</reference>
<gene>
    <name evidence="2" type="ORF">GCM10010123_37540</name>
</gene>
<feature type="compositionally biased region" description="Polar residues" evidence="1">
    <location>
        <begin position="46"/>
        <end position="60"/>
    </location>
</feature>